<sequence length="495" mass="55087">MGGVTSSIAVKGPKYQENVNMRRGQVMEVDAVVQVFEKTSEIGTVQFTEVLKTHVSQEMFGRIFNGSRKPIDYGPPILSEACLDISGINLRGDINVCAKSSFLSVVPTSVYSSRKSSSAAGLTAIVAKELETVKEKEHRLQWLQEQLIAEHEALYWSKPIPSKLLGGLKGSWNVNRCRCFVFFSETPPPNNTNRIYRQCVSVNLQGNQRQRIRWSDVGALDRANYSAFCQFDAGPKYQENVNIRLGDGSMRRGHVMEVDVVVQVFERTSEIGTVQFTEVLKTHVSQEMFGRIFNGSRKPVDMALLFCLRHALIFLTIHEGINLRGDINFCAKSSFLRKSSSAAGLTATVAKEPETGEFCIAGALMLDIGIGCVHEFDKMDIKTRLQFEKPCSSHNKHSFSVCRSVYFSCLRNLMKLQEQLIAEHEANGDIGANHEMPNPQCLVEVSSSNLTVKRQTIIVTKVVCPAVLPPFVVAESQPDAIDEESTCSWINSFLS</sequence>
<protein>
    <recommendedName>
        <fullName evidence="5">MCM C-terminal AAA(+) ATPase domain-containing protein</fullName>
    </recommendedName>
</protein>
<comment type="caution">
    <text evidence="6">The sequence shown here is derived from an EMBL/GenBank/DDBJ whole genome shotgun (WGS) entry which is preliminary data.</text>
</comment>
<evidence type="ECO:0000256" key="2">
    <source>
        <dbReference type="ARBA" id="ARBA00022741"/>
    </source>
</evidence>
<keyword evidence="7" id="KW-1185">Reference proteome</keyword>
<accession>A0ABQ7B139</accession>
<dbReference type="PROSITE" id="PS50051">
    <property type="entry name" value="MCM_2"/>
    <property type="match status" value="1"/>
</dbReference>
<dbReference type="InterPro" id="IPR027417">
    <property type="entry name" value="P-loop_NTPase"/>
</dbReference>
<evidence type="ECO:0000259" key="5">
    <source>
        <dbReference type="PROSITE" id="PS50051"/>
    </source>
</evidence>
<proteinExistence type="predicted"/>
<dbReference type="EMBL" id="QGKV02001556">
    <property type="protein sequence ID" value="KAF3520186.1"/>
    <property type="molecule type" value="Genomic_DNA"/>
</dbReference>
<dbReference type="PANTHER" id="PTHR43389:SF29">
    <property type="entry name" value="VACUOLAR PROTON PUMP SUBUNIT B"/>
    <property type="match status" value="1"/>
</dbReference>
<evidence type="ECO:0000256" key="1">
    <source>
        <dbReference type="ARBA" id="ARBA00022448"/>
    </source>
</evidence>
<evidence type="ECO:0000256" key="3">
    <source>
        <dbReference type="ARBA" id="ARBA00022840"/>
    </source>
</evidence>
<reference evidence="6 7" key="1">
    <citation type="journal article" date="2020" name="BMC Genomics">
        <title>Intraspecific diversification of the crop wild relative Brassica cretica Lam. using demographic model selection.</title>
        <authorList>
            <person name="Kioukis A."/>
            <person name="Michalopoulou V.A."/>
            <person name="Briers L."/>
            <person name="Pirintsos S."/>
            <person name="Studholme D.J."/>
            <person name="Pavlidis P."/>
            <person name="Sarris P.F."/>
        </authorList>
    </citation>
    <scope>NUCLEOTIDE SEQUENCE [LARGE SCALE GENOMIC DNA]</scope>
    <source>
        <strain evidence="7">cv. PFS-1207/04</strain>
    </source>
</reference>
<keyword evidence="4" id="KW-0406">Ion transport</keyword>
<dbReference type="Gene3D" id="3.40.50.12240">
    <property type="match status" value="2"/>
</dbReference>
<dbReference type="InterPro" id="IPR031327">
    <property type="entry name" value="MCM"/>
</dbReference>
<organism evidence="6 7">
    <name type="scientific">Brassica cretica</name>
    <name type="common">Mustard</name>
    <dbReference type="NCBI Taxonomy" id="69181"/>
    <lineage>
        <taxon>Eukaryota</taxon>
        <taxon>Viridiplantae</taxon>
        <taxon>Streptophyta</taxon>
        <taxon>Embryophyta</taxon>
        <taxon>Tracheophyta</taxon>
        <taxon>Spermatophyta</taxon>
        <taxon>Magnoliopsida</taxon>
        <taxon>eudicotyledons</taxon>
        <taxon>Gunneridae</taxon>
        <taxon>Pentapetalae</taxon>
        <taxon>rosids</taxon>
        <taxon>malvids</taxon>
        <taxon>Brassicales</taxon>
        <taxon>Brassicaceae</taxon>
        <taxon>Brassiceae</taxon>
        <taxon>Brassica</taxon>
    </lineage>
</organism>
<dbReference type="PANTHER" id="PTHR43389">
    <property type="entry name" value="V-TYPE PROTON ATPASE SUBUNIT B"/>
    <property type="match status" value="1"/>
</dbReference>
<feature type="domain" description="MCM C-terminal AAA(+) ATPase" evidence="5">
    <location>
        <begin position="338"/>
        <end position="384"/>
    </location>
</feature>
<name>A0ABQ7B139_BRACR</name>
<keyword evidence="3" id="KW-0067">ATP-binding</keyword>
<dbReference type="Proteomes" id="UP000266723">
    <property type="component" value="Unassembled WGS sequence"/>
</dbReference>
<evidence type="ECO:0000256" key="4">
    <source>
        <dbReference type="ARBA" id="ARBA00023065"/>
    </source>
</evidence>
<evidence type="ECO:0000313" key="7">
    <source>
        <dbReference type="Proteomes" id="UP000266723"/>
    </source>
</evidence>
<keyword evidence="2" id="KW-0547">Nucleotide-binding</keyword>
<dbReference type="Gene3D" id="3.40.50.300">
    <property type="entry name" value="P-loop containing nucleotide triphosphate hydrolases"/>
    <property type="match status" value="1"/>
</dbReference>
<dbReference type="Pfam" id="PF00493">
    <property type="entry name" value="MCM"/>
    <property type="match status" value="1"/>
</dbReference>
<dbReference type="InterPro" id="IPR001208">
    <property type="entry name" value="MCM_dom"/>
</dbReference>
<keyword evidence="1" id="KW-0813">Transport</keyword>
<evidence type="ECO:0000313" key="6">
    <source>
        <dbReference type="EMBL" id="KAF3520186.1"/>
    </source>
</evidence>
<dbReference type="SMART" id="SM00350">
    <property type="entry name" value="MCM"/>
    <property type="match status" value="1"/>
</dbReference>
<gene>
    <name evidence="6" type="ORF">DY000_02061900</name>
</gene>
<dbReference type="InterPro" id="IPR022879">
    <property type="entry name" value="V-ATPase_su_B/beta"/>
</dbReference>